<name>A0A7Z0VPB8_9GAMM</name>
<dbReference type="OrthoDB" id="9811557at2"/>
<proteinExistence type="predicted"/>
<dbReference type="Proteomes" id="UP000094769">
    <property type="component" value="Unassembled WGS sequence"/>
</dbReference>
<evidence type="ECO:0000313" key="1">
    <source>
        <dbReference type="EMBL" id="ODJ89310.1"/>
    </source>
</evidence>
<comment type="caution">
    <text evidence="1">The sequence shown here is derived from an EMBL/GenBank/DDBJ whole genome shotgun (WGS) entry which is preliminary data.</text>
</comment>
<protein>
    <submittedName>
        <fullName evidence="1">Uncharacterized protein</fullName>
    </submittedName>
</protein>
<evidence type="ECO:0000313" key="2">
    <source>
        <dbReference type="Proteomes" id="UP000094769"/>
    </source>
</evidence>
<dbReference type="RefSeq" id="WP_069121048.1">
    <property type="nucleotide sequence ID" value="NZ_MARB01000002.1"/>
</dbReference>
<sequence length="81" mass="9442">MDDTRLQYRPDWRKGCDLSRLKRQIPEDCKQGYSNSRTCEIGLSRHTVIPYRSIAYLIDYCYASKLDLSASVISRHNQIDG</sequence>
<accession>A0A7Z0VPB8</accession>
<dbReference type="EMBL" id="MARB01000002">
    <property type="protein sequence ID" value="ODJ89310.1"/>
    <property type="molecule type" value="Genomic_DNA"/>
</dbReference>
<dbReference type="AlphaFoldDB" id="A0A7Z0VPB8"/>
<reference evidence="1 2" key="1">
    <citation type="submission" date="2016-06" db="EMBL/GenBank/DDBJ databases">
        <title>Genome sequence of endosymbiont of Candidatus Endolucinida thiodiazotropha.</title>
        <authorList>
            <person name="Poehlein A."/>
            <person name="Koenig S."/>
            <person name="Heiden S.E."/>
            <person name="Thuermer A."/>
            <person name="Voget S."/>
            <person name="Daniel R."/>
            <person name="Markert S."/>
            <person name="Gros O."/>
            <person name="Schweder T."/>
        </authorList>
    </citation>
    <scope>NUCLEOTIDE SEQUENCE [LARGE SCALE GENOMIC DNA]</scope>
    <source>
        <strain evidence="1 2">COS</strain>
    </source>
</reference>
<organism evidence="1 2">
    <name type="scientific">Candidatus Thiodiazotropha endolucinida</name>
    <dbReference type="NCBI Taxonomy" id="1655433"/>
    <lineage>
        <taxon>Bacteria</taxon>
        <taxon>Pseudomonadati</taxon>
        <taxon>Pseudomonadota</taxon>
        <taxon>Gammaproteobacteria</taxon>
        <taxon>Chromatiales</taxon>
        <taxon>Sedimenticolaceae</taxon>
        <taxon>Candidatus Thiodiazotropha</taxon>
    </lineage>
</organism>
<keyword evidence="2" id="KW-1185">Reference proteome</keyword>
<gene>
    <name evidence="1" type="ORF">CODIS_04090</name>
</gene>